<dbReference type="EMBL" id="CAFBNO010000017">
    <property type="protein sequence ID" value="CAB4953077.1"/>
    <property type="molecule type" value="Genomic_DNA"/>
</dbReference>
<feature type="domain" description="Septum formation-related" evidence="1">
    <location>
        <begin position="42"/>
        <end position="146"/>
    </location>
</feature>
<dbReference type="AlphaFoldDB" id="A0A6J7KC36"/>
<name>A0A6J7KC36_9ZZZZ</name>
<dbReference type="InterPro" id="IPR026004">
    <property type="entry name" value="Septum_form"/>
</dbReference>
<evidence type="ECO:0000259" key="1">
    <source>
        <dbReference type="Pfam" id="PF13845"/>
    </source>
</evidence>
<protein>
    <submittedName>
        <fullName evidence="2">Unannotated protein</fullName>
    </submittedName>
</protein>
<accession>A0A6J7KC36</accession>
<gene>
    <name evidence="2" type="ORF">UFOPK3837_00563</name>
</gene>
<dbReference type="Pfam" id="PF13845">
    <property type="entry name" value="Septum_form"/>
    <property type="match status" value="1"/>
</dbReference>
<proteinExistence type="predicted"/>
<dbReference type="PROSITE" id="PS51257">
    <property type="entry name" value="PROKAR_LIPOPROTEIN"/>
    <property type="match status" value="1"/>
</dbReference>
<evidence type="ECO:0000313" key="2">
    <source>
        <dbReference type="EMBL" id="CAB4953077.1"/>
    </source>
</evidence>
<reference evidence="2" key="1">
    <citation type="submission" date="2020-05" db="EMBL/GenBank/DDBJ databases">
        <authorList>
            <person name="Chiriac C."/>
            <person name="Salcher M."/>
            <person name="Ghai R."/>
            <person name="Kavagutti S V."/>
        </authorList>
    </citation>
    <scope>NUCLEOTIDE SEQUENCE</scope>
</reference>
<sequence>MRKILAIAAVTLLLAGCASKPAAKPLNIVKGITIATGGLTVGQCLTKEAATGAVGLAQATDCAKPHFGEVMSAGKIRTVGDKFDEAKIAELSNNFCIKSFETFAGLRYDKSSLQMFPLVPSSKSWLNADRIVTCIVYDQNQLTTGSLKGANR</sequence>
<organism evidence="2">
    <name type="scientific">freshwater metagenome</name>
    <dbReference type="NCBI Taxonomy" id="449393"/>
    <lineage>
        <taxon>unclassified sequences</taxon>
        <taxon>metagenomes</taxon>
        <taxon>ecological metagenomes</taxon>
    </lineage>
</organism>